<dbReference type="Proteomes" id="UP000712600">
    <property type="component" value="Unassembled WGS sequence"/>
</dbReference>
<sequence>MFCRQESRPDAGLRREGATAGDLRGERLTAAVCRQIRQAFHRPSPREETGRGVMSTKQPEHFAGLRRRRIQVTTMCRQINQGVSRAVITGCAGRGR</sequence>
<feature type="region of interest" description="Disordered" evidence="1">
    <location>
        <begin position="1"/>
        <end position="20"/>
    </location>
</feature>
<evidence type="ECO:0000313" key="3">
    <source>
        <dbReference type="Proteomes" id="UP000712600"/>
    </source>
</evidence>
<proteinExistence type="predicted"/>
<accession>A0A8S9QJJ2</accession>
<organism evidence="2 3">
    <name type="scientific">Brassica cretica</name>
    <name type="common">Mustard</name>
    <dbReference type="NCBI Taxonomy" id="69181"/>
    <lineage>
        <taxon>Eukaryota</taxon>
        <taxon>Viridiplantae</taxon>
        <taxon>Streptophyta</taxon>
        <taxon>Embryophyta</taxon>
        <taxon>Tracheophyta</taxon>
        <taxon>Spermatophyta</taxon>
        <taxon>Magnoliopsida</taxon>
        <taxon>eudicotyledons</taxon>
        <taxon>Gunneridae</taxon>
        <taxon>Pentapetalae</taxon>
        <taxon>rosids</taxon>
        <taxon>malvids</taxon>
        <taxon>Brassicales</taxon>
        <taxon>Brassicaceae</taxon>
        <taxon>Brassiceae</taxon>
        <taxon>Brassica</taxon>
    </lineage>
</organism>
<reference evidence="2" key="1">
    <citation type="submission" date="2019-12" db="EMBL/GenBank/DDBJ databases">
        <title>Genome sequencing and annotation of Brassica cretica.</title>
        <authorList>
            <person name="Studholme D.J."/>
            <person name="Sarris P."/>
        </authorList>
    </citation>
    <scope>NUCLEOTIDE SEQUENCE</scope>
    <source>
        <strain evidence="2">PFS-109/04</strain>
        <tissue evidence="2">Leaf</tissue>
    </source>
</reference>
<dbReference type="EMBL" id="QGKX02001290">
    <property type="protein sequence ID" value="KAF3541400.1"/>
    <property type="molecule type" value="Genomic_DNA"/>
</dbReference>
<name>A0A8S9QJJ2_BRACR</name>
<dbReference type="AlphaFoldDB" id="A0A8S9QJJ2"/>
<comment type="caution">
    <text evidence="2">The sequence shown here is derived from an EMBL/GenBank/DDBJ whole genome shotgun (WGS) entry which is preliminary data.</text>
</comment>
<evidence type="ECO:0000313" key="2">
    <source>
        <dbReference type="EMBL" id="KAF3541400.1"/>
    </source>
</evidence>
<evidence type="ECO:0000256" key="1">
    <source>
        <dbReference type="SAM" id="MobiDB-lite"/>
    </source>
</evidence>
<gene>
    <name evidence="2" type="ORF">F2Q69_00019733</name>
</gene>
<feature type="region of interest" description="Disordered" evidence="1">
    <location>
        <begin position="39"/>
        <end position="59"/>
    </location>
</feature>
<protein>
    <submittedName>
        <fullName evidence="2">Uncharacterized protein</fullName>
    </submittedName>
</protein>